<evidence type="ECO:0000259" key="1">
    <source>
        <dbReference type="Pfam" id="PF12680"/>
    </source>
</evidence>
<keyword evidence="2" id="KW-0413">Isomerase</keyword>
<dbReference type="InterPro" id="IPR032710">
    <property type="entry name" value="NTF2-like_dom_sf"/>
</dbReference>
<dbReference type="Gene3D" id="3.10.450.50">
    <property type="match status" value="1"/>
</dbReference>
<proteinExistence type="predicted"/>
<evidence type="ECO:0000313" key="2">
    <source>
        <dbReference type="EMBL" id="MBB6094753.1"/>
    </source>
</evidence>
<keyword evidence="3" id="KW-1185">Reference proteome</keyword>
<dbReference type="RefSeq" id="WP_184334156.1">
    <property type="nucleotide sequence ID" value="NZ_JACHHZ010000004.1"/>
</dbReference>
<dbReference type="AlphaFoldDB" id="A0A841HPQ8"/>
<dbReference type="InterPro" id="IPR037401">
    <property type="entry name" value="SnoaL-like"/>
</dbReference>
<evidence type="ECO:0000313" key="3">
    <source>
        <dbReference type="Proteomes" id="UP000588068"/>
    </source>
</evidence>
<protein>
    <submittedName>
        <fullName evidence="2">Ketosteroid isomerase-like protein</fullName>
    </submittedName>
</protein>
<comment type="caution">
    <text evidence="2">The sequence shown here is derived from an EMBL/GenBank/DDBJ whole genome shotgun (WGS) entry which is preliminary data.</text>
</comment>
<reference evidence="2 3" key="1">
    <citation type="submission" date="2020-08" db="EMBL/GenBank/DDBJ databases">
        <title>Genomic Encyclopedia of Type Strains, Phase IV (KMG-IV): sequencing the most valuable type-strain genomes for metagenomic binning, comparative biology and taxonomic classification.</title>
        <authorList>
            <person name="Goeker M."/>
        </authorList>
    </citation>
    <scope>NUCLEOTIDE SEQUENCE [LARGE SCALE GENOMIC DNA]</scope>
    <source>
        <strain evidence="2 3">DSM 26723</strain>
    </source>
</reference>
<organism evidence="2 3">
    <name type="scientific">Povalibacter uvarum</name>
    <dbReference type="NCBI Taxonomy" id="732238"/>
    <lineage>
        <taxon>Bacteria</taxon>
        <taxon>Pseudomonadati</taxon>
        <taxon>Pseudomonadota</taxon>
        <taxon>Gammaproteobacteria</taxon>
        <taxon>Steroidobacterales</taxon>
        <taxon>Steroidobacteraceae</taxon>
        <taxon>Povalibacter</taxon>
    </lineage>
</organism>
<accession>A0A841HPQ8</accession>
<dbReference type="Proteomes" id="UP000588068">
    <property type="component" value="Unassembled WGS sequence"/>
</dbReference>
<dbReference type="SUPFAM" id="SSF54427">
    <property type="entry name" value="NTF2-like"/>
    <property type="match status" value="1"/>
</dbReference>
<sequence length="135" mass="14731">MATIEETNVTVVRDYLAALGNGAAGDALGRFFSRDARQIELPNRLNPKGGESDLATLLKRAEQGKTLLRQQHFDIRSVVAQGSHVAVEAVWTATLATPLATLPAGAAMKAYFAMFFEIEGGRIAVQRNYDCFESW</sequence>
<dbReference type="EMBL" id="JACHHZ010000004">
    <property type="protein sequence ID" value="MBB6094753.1"/>
    <property type="molecule type" value="Genomic_DNA"/>
</dbReference>
<name>A0A841HPQ8_9GAMM</name>
<feature type="domain" description="SnoaL-like" evidence="1">
    <location>
        <begin position="12"/>
        <end position="124"/>
    </location>
</feature>
<dbReference type="GO" id="GO:0016853">
    <property type="term" value="F:isomerase activity"/>
    <property type="evidence" value="ECO:0007669"/>
    <property type="project" value="UniProtKB-KW"/>
</dbReference>
<dbReference type="Pfam" id="PF12680">
    <property type="entry name" value="SnoaL_2"/>
    <property type="match status" value="1"/>
</dbReference>
<gene>
    <name evidence="2" type="ORF">HNQ60_003640</name>
</gene>